<dbReference type="GO" id="GO:0000976">
    <property type="term" value="F:transcription cis-regulatory region binding"/>
    <property type="evidence" value="ECO:0007669"/>
    <property type="project" value="TreeGrafter"/>
</dbReference>
<dbReference type="Pfam" id="PF21597">
    <property type="entry name" value="TetR_C_43"/>
    <property type="match status" value="1"/>
</dbReference>
<gene>
    <name evidence="7" type="ordered locus">FraEuI1c_4244</name>
</gene>
<dbReference type="SUPFAM" id="SSF48498">
    <property type="entry name" value="Tetracyclin repressor-like, C-terminal domain"/>
    <property type="match status" value="1"/>
</dbReference>
<evidence type="ECO:0000256" key="3">
    <source>
        <dbReference type="ARBA" id="ARBA00023163"/>
    </source>
</evidence>
<dbReference type="SUPFAM" id="SSF46689">
    <property type="entry name" value="Homeodomain-like"/>
    <property type="match status" value="1"/>
</dbReference>
<dbReference type="PANTHER" id="PTHR30055">
    <property type="entry name" value="HTH-TYPE TRANSCRIPTIONAL REGULATOR RUTR"/>
    <property type="match status" value="1"/>
</dbReference>
<dbReference type="Pfam" id="PF00440">
    <property type="entry name" value="TetR_N"/>
    <property type="match status" value="1"/>
</dbReference>
<evidence type="ECO:0000256" key="5">
    <source>
        <dbReference type="SAM" id="MobiDB-lite"/>
    </source>
</evidence>
<dbReference type="RefSeq" id="WP_013425361.1">
    <property type="nucleotide sequence ID" value="NC_014666.1"/>
</dbReference>
<keyword evidence="3" id="KW-0804">Transcription</keyword>
<dbReference type="GO" id="GO:0003700">
    <property type="term" value="F:DNA-binding transcription factor activity"/>
    <property type="evidence" value="ECO:0007669"/>
    <property type="project" value="TreeGrafter"/>
</dbReference>
<dbReference type="KEGG" id="fri:FraEuI1c_4244"/>
<organism evidence="7 8">
    <name type="scientific">Pseudofrankia inefficax (strain DSM 45817 / CECT 9037 / DDB 130130 / EuI1c)</name>
    <name type="common">Frankia inefficax</name>
    <dbReference type="NCBI Taxonomy" id="298654"/>
    <lineage>
        <taxon>Bacteria</taxon>
        <taxon>Bacillati</taxon>
        <taxon>Actinomycetota</taxon>
        <taxon>Actinomycetes</taxon>
        <taxon>Frankiales</taxon>
        <taxon>Frankiaceae</taxon>
        <taxon>Pseudofrankia</taxon>
    </lineage>
</organism>
<evidence type="ECO:0000313" key="7">
    <source>
        <dbReference type="EMBL" id="ADP82243.1"/>
    </source>
</evidence>
<feature type="region of interest" description="Disordered" evidence="5">
    <location>
        <begin position="1"/>
        <end position="24"/>
    </location>
</feature>
<evidence type="ECO:0000259" key="6">
    <source>
        <dbReference type="PROSITE" id="PS50977"/>
    </source>
</evidence>
<dbReference type="PROSITE" id="PS50977">
    <property type="entry name" value="HTH_TETR_2"/>
    <property type="match status" value="1"/>
</dbReference>
<dbReference type="HOGENOM" id="CLU_069356_17_1_11"/>
<dbReference type="PANTHER" id="PTHR30055:SF234">
    <property type="entry name" value="HTH-TYPE TRANSCRIPTIONAL REGULATOR BETI"/>
    <property type="match status" value="1"/>
</dbReference>
<proteinExistence type="predicted"/>
<keyword evidence="8" id="KW-1185">Reference proteome</keyword>
<feature type="compositionally biased region" description="Basic and acidic residues" evidence="5">
    <location>
        <begin position="15"/>
        <end position="24"/>
    </location>
</feature>
<dbReference type="InParanoid" id="E3JAQ1"/>
<accession>E3JAQ1</accession>
<dbReference type="OrthoDB" id="9795011at2"/>
<evidence type="ECO:0000313" key="8">
    <source>
        <dbReference type="Proteomes" id="UP000002484"/>
    </source>
</evidence>
<keyword evidence="2 4" id="KW-0238">DNA-binding</keyword>
<dbReference type="STRING" id="298654.FraEuI1c_4244"/>
<dbReference type="InterPro" id="IPR009057">
    <property type="entry name" value="Homeodomain-like_sf"/>
</dbReference>
<dbReference type="InterPro" id="IPR049445">
    <property type="entry name" value="TetR_SbtR-like_C"/>
</dbReference>
<keyword evidence="1" id="KW-0805">Transcription regulation</keyword>
<dbReference type="Gene3D" id="1.10.357.10">
    <property type="entry name" value="Tetracycline Repressor, domain 2"/>
    <property type="match status" value="1"/>
</dbReference>
<dbReference type="Proteomes" id="UP000002484">
    <property type="component" value="Chromosome"/>
</dbReference>
<feature type="DNA-binding region" description="H-T-H motif" evidence="4">
    <location>
        <begin position="46"/>
        <end position="65"/>
    </location>
</feature>
<sequence length="213" mass="22541">MTSSKPAVEPAASEPGRRTRPDARRNRLRVLAAAESVFSARGTSVSTEEVARSAGVGVGTVFRHFPTKEALLEAVFVARMRRFAEEAQELVTAADPGDAFFTFLHRVVDVAATKATYADALATLGTAEPAGAAQDTLTEGRDELPRALGALLARAQQASAVREDVTVAEVSALLFGACRIAEQAAWRPDALSHTLDVVFDGLRPAGRLSRAPS</sequence>
<dbReference type="eggNOG" id="COG1309">
    <property type="taxonomic scope" value="Bacteria"/>
</dbReference>
<evidence type="ECO:0000256" key="1">
    <source>
        <dbReference type="ARBA" id="ARBA00023015"/>
    </source>
</evidence>
<dbReference type="InterPro" id="IPR050109">
    <property type="entry name" value="HTH-type_TetR-like_transc_reg"/>
</dbReference>
<protein>
    <submittedName>
        <fullName evidence="7">Regulatory protein TetR</fullName>
    </submittedName>
</protein>
<dbReference type="PRINTS" id="PR00455">
    <property type="entry name" value="HTHTETR"/>
</dbReference>
<name>E3JAQ1_PSEI1</name>
<feature type="domain" description="HTH tetR-type" evidence="6">
    <location>
        <begin position="24"/>
        <end position="83"/>
    </location>
</feature>
<evidence type="ECO:0000256" key="2">
    <source>
        <dbReference type="ARBA" id="ARBA00023125"/>
    </source>
</evidence>
<reference evidence="7 8" key="1">
    <citation type="submission" date="2010-10" db="EMBL/GenBank/DDBJ databases">
        <title>Complete sequence of Frankia sp. EuI1c.</title>
        <authorList>
            <consortium name="US DOE Joint Genome Institute"/>
            <person name="Lucas S."/>
            <person name="Copeland A."/>
            <person name="Lapidus A."/>
            <person name="Cheng J.-F."/>
            <person name="Bruce D."/>
            <person name="Goodwin L."/>
            <person name="Pitluck S."/>
            <person name="Chertkov O."/>
            <person name="Detter J.C."/>
            <person name="Han C."/>
            <person name="Tapia R."/>
            <person name="Land M."/>
            <person name="Hauser L."/>
            <person name="Jeffries C."/>
            <person name="Kyrpides N."/>
            <person name="Ivanova N."/>
            <person name="Mikhailova N."/>
            <person name="Beauchemin N."/>
            <person name="Sen A."/>
            <person name="Sur S.A."/>
            <person name="Gtari M."/>
            <person name="Wall L."/>
            <person name="Tisa L."/>
            <person name="Woyke T."/>
        </authorList>
    </citation>
    <scope>NUCLEOTIDE SEQUENCE [LARGE SCALE GENOMIC DNA]</scope>
    <source>
        <strain evidence="8">DSM 45817 / CECT 9037 / EuI1c</strain>
    </source>
</reference>
<dbReference type="AlphaFoldDB" id="E3JAQ1"/>
<dbReference type="EMBL" id="CP002299">
    <property type="protein sequence ID" value="ADP82243.1"/>
    <property type="molecule type" value="Genomic_DNA"/>
</dbReference>
<dbReference type="InterPro" id="IPR036271">
    <property type="entry name" value="Tet_transcr_reg_TetR-rel_C_sf"/>
</dbReference>
<dbReference type="InterPro" id="IPR001647">
    <property type="entry name" value="HTH_TetR"/>
</dbReference>
<evidence type="ECO:0000256" key="4">
    <source>
        <dbReference type="PROSITE-ProRule" id="PRU00335"/>
    </source>
</evidence>